<dbReference type="PROSITE" id="PS50860">
    <property type="entry name" value="AA_TRNA_LIGASE_II_ALA"/>
    <property type="match status" value="1"/>
</dbReference>
<dbReference type="InterPro" id="IPR018163">
    <property type="entry name" value="Thr/Ala-tRNA-synth_IIc_edit"/>
</dbReference>
<evidence type="ECO:0000256" key="7">
    <source>
        <dbReference type="ARBA" id="ARBA00022917"/>
    </source>
</evidence>
<comment type="domain">
    <text evidence="9">Consists of three domains; the N-terminal catalytic domain, the editing domain and the C-terminal C-Ala domain. The editing domain removes incorrectly charged amino acids, while the C-Ala domain, along with tRNA(Ala), serves as a bridge to cooperatively bring together the editing and aminoacylation centers thus stimulating deacylation of misacylated tRNAs.</text>
</comment>
<protein>
    <recommendedName>
        <fullName evidence="9">Alanine--tRNA ligase</fullName>
        <ecNumber evidence="9">6.1.1.7</ecNumber>
    </recommendedName>
    <alternativeName>
        <fullName evidence="9">Alanyl-tRNA synthetase</fullName>
        <shortName evidence="9">AlaRS</shortName>
    </alternativeName>
</protein>
<dbReference type="Gene3D" id="1.25.40.10">
    <property type="entry name" value="Tetratricopeptide repeat domain"/>
    <property type="match status" value="2"/>
</dbReference>
<dbReference type="InterPro" id="IPR018162">
    <property type="entry name" value="Ala-tRNA-ligase_IIc_anticod-bd"/>
</dbReference>
<dbReference type="Pfam" id="PF07973">
    <property type="entry name" value="tRNA_SAD"/>
    <property type="match status" value="1"/>
</dbReference>
<dbReference type="InterPro" id="IPR045864">
    <property type="entry name" value="aa-tRNA-synth_II/BPL/LPL"/>
</dbReference>
<dbReference type="InterPro" id="IPR018164">
    <property type="entry name" value="Ala-tRNA-synth_IIc_N"/>
</dbReference>
<dbReference type="PANTHER" id="PTHR11777:SF9">
    <property type="entry name" value="ALANINE--TRNA LIGASE, CYTOPLASMIC"/>
    <property type="match status" value="1"/>
</dbReference>
<keyword evidence="9" id="KW-0862">Zinc</keyword>
<comment type="subcellular location">
    <subcellularLocation>
        <location evidence="9">Mitochondrion</location>
    </subcellularLocation>
    <subcellularLocation>
        <location evidence="9">Cytoplasm</location>
    </subcellularLocation>
</comment>
<keyword evidence="13" id="KW-1185">Reference proteome</keyword>
<accession>A0ABP0Q2C8</accession>
<feature type="binding site" evidence="9">
    <location>
        <position position="1096"/>
    </location>
    <ligand>
        <name>Zn(2+)</name>
        <dbReference type="ChEBI" id="CHEBI:29105"/>
    </ligand>
</feature>
<dbReference type="SUPFAM" id="SSF55186">
    <property type="entry name" value="ThrRS/AlaRS common domain"/>
    <property type="match status" value="1"/>
</dbReference>
<evidence type="ECO:0000256" key="6">
    <source>
        <dbReference type="ARBA" id="ARBA00022884"/>
    </source>
</evidence>
<keyword evidence="6 9" id="KW-0694">RNA-binding</keyword>
<dbReference type="SUPFAM" id="SSF55681">
    <property type="entry name" value="Class II aaRS and biotin synthetases"/>
    <property type="match status" value="1"/>
</dbReference>
<comment type="similarity">
    <text evidence="1">Belongs to the class-II aminoacyl-tRNA synthetase family. Alax-L subfamily.</text>
</comment>
<dbReference type="EMBL" id="CAXAMN010023929">
    <property type="protein sequence ID" value="CAK9082408.1"/>
    <property type="molecule type" value="Genomic_DNA"/>
</dbReference>
<dbReference type="InterPro" id="IPR023033">
    <property type="entry name" value="Ala_tRNA_ligase_euk/bac"/>
</dbReference>
<dbReference type="SUPFAM" id="SSF101353">
    <property type="entry name" value="Putative anticodon-binding domain of alanyl-tRNA synthetase (AlaRS)"/>
    <property type="match status" value="1"/>
</dbReference>
<dbReference type="Pfam" id="PF01411">
    <property type="entry name" value="tRNA-synt_2c"/>
    <property type="match status" value="1"/>
</dbReference>
<dbReference type="InterPro" id="IPR018165">
    <property type="entry name" value="Ala-tRNA-synth_IIc_core"/>
</dbReference>
<feature type="binding site" evidence="9">
    <location>
        <position position="977"/>
    </location>
    <ligand>
        <name>Zn(2+)</name>
        <dbReference type="ChEBI" id="CHEBI:29105"/>
    </ligand>
</feature>
<dbReference type="InterPro" id="IPR050058">
    <property type="entry name" value="Ala-tRNA_ligase"/>
</dbReference>
<dbReference type="Gene3D" id="3.30.930.10">
    <property type="entry name" value="Bira Bifunctional Protein, Domain 2"/>
    <property type="match status" value="1"/>
</dbReference>
<keyword evidence="9" id="KW-0496">Mitochondrion</keyword>
<keyword evidence="3 9" id="KW-0436">Ligase</keyword>
<comment type="caution">
    <text evidence="12">The sequence shown here is derived from an EMBL/GenBank/DDBJ whole genome shotgun (WGS) entry which is preliminary data.</text>
</comment>
<feature type="binding site" evidence="9">
    <location>
        <position position="973"/>
    </location>
    <ligand>
        <name>Zn(2+)</name>
        <dbReference type="ChEBI" id="CHEBI:29105"/>
    </ligand>
</feature>
<proteinExistence type="inferred from homology"/>
<comment type="subunit">
    <text evidence="9">Monomer.</text>
</comment>
<evidence type="ECO:0000259" key="11">
    <source>
        <dbReference type="PROSITE" id="PS50860"/>
    </source>
</evidence>
<keyword evidence="9" id="KW-0963">Cytoplasm</keyword>
<dbReference type="Gene3D" id="2.40.30.130">
    <property type="match status" value="1"/>
</dbReference>
<dbReference type="Proteomes" id="UP001642484">
    <property type="component" value="Unassembled WGS sequence"/>
</dbReference>
<feature type="region of interest" description="Disordered" evidence="10">
    <location>
        <begin position="348"/>
        <end position="380"/>
    </location>
</feature>
<dbReference type="SUPFAM" id="SSF50447">
    <property type="entry name" value="Translation proteins"/>
    <property type="match status" value="1"/>
</dbReference>
<dbReference type="HAMAP" id="MF_00036_B">
    <property type="entry name" value="Ala_tRNA_synth_B"/>
    <property type="match status" value="1"/>
</dbReference>
<keyword evidence="8 9" id="KW-0030">Aminoacyl-tRNA synthetase</keyword>
<dbReference type="Pfam" id="PF02272">
    <property type="entry name" value="DHHA1"/>
    <property type="match status" value="1"/>
</dbReference>
<dbReference type="InterPro" id="IPR012947">
    <property type="entry name" value="tRNA_SAD"/>
</dbReference>
<keyword evidence="5 9" id="KW-0067">ATP-binding</keyword>
<dbReference type="CDD" id="cd00673">
    <property type="entry name" value="AlaRS_core"/>
    <property type="match status" value="1"/>
</dbReference>
<comment type="function">
    <text evidence="9">Catalyzes the attachment of alanine to tRNA(Ala) in a two-step reaction: alanine is first activated by ATP to form Ala-AMP and then transferred to the acceptor end of tRNA(Ala). Also edits incorrectly charged tRNA(Ala) via its editing domain.</text>
</comment>
<sequence length="1326" mass="145468">MRRDAFSWSNVANSARLTSSWDDGLNLLKQVRCASMQMHLFTSSTLITTAEKANRWREALDISTWMLRKDLELDAISTSSVISACAGGQAWAHALLMSHRSSSIVARNAALSACERARRWERTFLLLDLAIAASIRPTTISFNAAVSACEKARHWDLSLELCVWLQKQGVRASLVTLNSVISNCERSQKWDWSLESIAERLASVPDLISFNGTMRSDRCDPDAVSLSSAVSALDLRCGDLNCSCIGASTQMLAHRLAQSTAAMHACAASTSWQHVLGVMAFMQMIGVRQNCVTLHVTWQVFSCPEWLPCCLNPAAAPALEHRHGMAESHGYLASTGLQPVSAVTSTLTPAEEKEFGGTNGSSAPSRAKKTGAKGPGSGEFTTAKEVRDTFVNFFKGKKHDFVPSSPVVPHNDPTLLFINAGMNQFKPVFVGQVDPSHPFAKLKRAANSQKCIRAGGKHNDLEDVGKDVYHHTFFEMLGNWSFGDYFKEEAITWAWELLTEVYHLDPDRLYATYYGGDPKQPSVPVDEEAKNIWLRYLPASRVLPFGMKDNFWEMGDTGPCGPCSEIHYDRIGGRDAAHLVNMDDPDVLEIWNNVFMQFERKEGGTLIELPAKSVDTGMGLERVTSVLLDVRSNYDTDLFQHIFKAIKEKTNTTKTYGGKVGEEDKDHVDMAYRVIADHIRTLTIALTDGATPSNEGRGYVLRRILRRAVRFGREILDAPPGFFHQLVDSVLETLGDAFPTLKQNPEDVRAIIKEEEAQFGRTLDRGIKQFKTFAKKGNITGEDAFLLFTTYGFPVDLTQLMGEELKVEVDMPGFEKKMAEFREDSKKKKSARTTKDMELKANETDKLIKGMKLTPTDDTIKYDWNTEGDGNEHTAKVQAIYDGQEFVQSCNSGTDVVGLVLDKTPLYAEQGGQTFDKATITCGSVEFTVDNAQKYAGYVLHVGQVESKGDLKVGDQVTIKVDYTRRSLVAKNHTATHILNYALRQVLGEKVDQKGSLVTEDKLRFDFSHTKPVDVAELRKIEEICNQMIQKSCVVHFRDVALDRAKAITGLRAVFGETYPDPVRVVSVGPKIDDLLADKKTPWGLESSIEFCGGTHVSNSKEIYKFVLLQEEGIAKGIRRIVAVTGPQAAVEATLKAKTLSVDLDGFKGMSPGNELDKCIGDLRRKVTEDKEVSLLMKSDLLTELEGLAKGSLKAGKEQTKKFEGKAKEDGEKLGKEAAAASGNIFVGVVQAGAGCDDAKVLTPAMDAATKQCSDKAIMLMSNMGGKLAILAVVPKALSGKVSAKAWSNKVLDAIGGKGGGKDDKAQGQGDASKLDEALAAAKDFA</sequence>
<feature type="domain" description="Alanyl-transfer RNA synthetases family profile" evidence="11">
    <location>
        <begin position="381"/>
        <end position="1129"/>
    </location>
</feature>
<dbReference type="InterPro" id="IPR009000">
    <property type="entry name" value="Transl_B-barrel_sf"/>
</dbReference>
<evidence type="ECO:0000313" key="13">
    <source>
        <dbReference type="Proteomes" id="UP001642484"/>
    </source>
</evidence>
<dbReference type="NCBIfam" id="TIGR00344">
    <property type="entry name" value="alaS"/>
    <property type="match status" value="1"/>
</dbReference>
<organism evidence="12 13">
    <name type="scientific">Durusdinium trenchii</name>
    <dbReference type="NCBI Taxonomy" id="1381693"/>
    <lineage>
        <taxon>Eukaryota</taxon>
        <taxon>Sar</taxon>
        <taxon>Alveolata</taxon>
        <taxon>Dinophyceae</taxon>
        <taxon>Suessiales</taxon>
        <taxon>Symbiodiniaceae</taxon>
        <taxon>Durusdinium</taxon>
    </lineage>
</organism>
<evidence type="ECO:0000256" key="10">
    <source>
        <dbReference type="SAM" id="MobiDB-lite"/>
    </source>
</evidence>
<keyword evidence="2 9" id="KW-0820">tRNA-binding</keyword>
<dbReference type="SMART" id="SM00863">
    <property type="entry name" value="tRNA_SAD"/>
    <property type="match status" value="1"/>
</dbReference>
<keyword evidence="4 9" id="KW-0547">Nucleotide-binding</keyword>
<dbReference type="PANTHER" id="PTHR11777">
    <property type="entry name" value="ALANYL-TRNA SYNTHETASE"/>
    <property type="match status" value="1"/>
</dbReference>
<reference evidence="12 13" key="1">
    <citation type="submission" date="2024-02" db="EMBL/GenBank/DDBJ databases">
        <authorList>
            <person name="Chen Y."/>
            <person name="Shah S."/>
            <person name="Dougan E. K."/>
            <person name="Thang M."/>
            <person name="Chan C."/>
        </authorList>
    </citation>
    <scope>NUCLEOTIDE SEQUENCE [LARGE SCALE GENOMIC DNA]</scope>
</reference>
<evidence type="ECO:0000256" key="3">
    <source>
        <dbReference type="ARBA" id="ARBA00022598"/>
    </source>
</evidence>
<evidence type="ECO:0000313" key="12">
    <source>
        <dbReference type="EMBL" id="CAK9082408.1"/>
    </source>
</evidence>
<evidence type="ECO:0000256" key="9">
    <source>
        <dbReference type="HAMAP-Rule" id="MF_03133"/>
    </source>
</evidence>
<evidence type="ECO:0000256" key="8">
    <source>
        <dbReference type="ARBA" id="ARBA00023146"/>
    </source>
</evidence>
<evidence type="ECO:0000256" key="5">
    <source>
        <dbReference type="ARBA" id="ARBA00022840"/>
    </source>
</evidence>
<dbReference type="InterPro" id="IPR011990">
    <property type="entry name" value="TPR-like_helical_dom_sf"/>
</dbReference>
<comment type="catalytic activity">
    <reaction evidence="9">
        <text>tRNA(Ala) + L-alanine + ATP = L-alanyl-tRNA(Ala) + AMP + diphosphate</text>
        <dbReference type="Rhea" id="RHEA:12540"/>
        <dbReference type="Rhea" id="RHEA-COMP:9657"/>
        <dbReference type="Rhea" id="RHEA-COMP:9923"/>
        <dbReference type="ChEBI" id="CHEBI:30616"/>
        <dbReference type="ChEBI" id="CHEBI:33019"/>
        <dbReference type="ChEBI" id="CHEBI:57972"/>
        <dbReference type="ChEBI" id="CHEBI:78442"/>
        <dbReference type="ChEBI" id="CHEBI:78497"/>
        <dbReference type="ChEBI" id="CHEBI:456215"/>
        <dbReference type="EC" id="6.1.1.7"/>
    </reaction>
</comment>
<gene>
    <name evidence="12" type="ORF">CCMP2556_LOCUS40254</name>
</gene>
<keyword evidence="9" id="KW-0479">Metal-binding</keyword>
<comment type="cofactor">
    <cofactor evidence="9">
        <name>Zn(2+)</name>
        <dbReference type="ChEBI" id="CHEBI:29105"/>
    </cofactor>
    <text evidence="9">Binds 1 zinc ion per subunit.</text>
</comment>
<evidence type="ECO:0000256" key="1">
    <source>
        <dbReference type="ARBA" id="ARBA00008429"/>
    </source>
</evidence>
<dbReference type="EC" id="6.1.1.7" evidence="9"/>
<feature type="binding site" evidence="9">
    <location>
        <position position="1092"/>
    </location>
    <ligand>
        <name>Zn(2+)</name>
        <dbReference type="ChEBI" id="CHEBI:29105"/>
    </ligand>
</feature>
<dbReference type="PRINTS" id="PR00980">
    <property type="entry name" value="TRNASYNTHALA"/>
</dbReference>
<dbReference type="Gene3D" id="3.30.980.10">
    <property type="entry name" value="Threonyl-trna Synthetase, Chain A, domain 2"/>
    <property type="match status" value="1"/>
</dbReference>
<evidence type="ECO:0000256" key="2">
    <source>
        <dbReference type="ARBA" id="ARBA00022555"/>
    </source>
</evidence>
<name>A0ABP0Q2C8_9DINO</name>
<evidence type="ECO:0000256" key="4">
    <source>
        <dbReference type="ARBA" id="ARBA00022741"/>
    </source>
</evidence>
<dbReference type="Gene3D" id="3.10.310.40">
    <property type="match status" value="1"/>
</dbReference>
<dbReference type="InterPro" id="IPR003156">
    <property type="entry name" value="DHHA1_dom"/>
</dbReference>
<keyword evidence="7 9" id="KW-0648">Protein biosynthesis</keyword>
<dbReference type="InterPro" id="IPR002318">
    <property type="entry name" value="Ala-tRNA-lgiase_IIc"/>
</dbReference>